<protein>
    <submittedName>
        <fullName evidence="8">ABC-type phosphate transport system, permease component</fullName>
    </submittedName>
</protein>
<dbReference type="PROSITE" id="PS50928">
    <property type="entry name" value="ABC_TM1"/>
    <property type="match status" value="1"/>
</dbReference>
<dbReference type="EMBL" id="FRAF01000025">
    <property type="protein sequence ID" value="SHK88127.1"/>
    <property type="molecule type" value="Genomic_DNA"/>
</dbReference>
<gene>
    <name evidence="8" type="ORF">SAMN05443507_12539</name>
</gene>
<dbReference type="InterPro" id="IPR035906">
    <property type="entry name" value="MetI-like_sf"/>
</dbReference>
<dbReference type="STRING" id="1830138.SAMN05443507_12539"/>
<evidence type="ECO:0000256" key="4">
    <source>
        <dbReference type="ARBA" id="ARBA00022989"/>
    </source>
</evidence>
<evidence type="ECO:0000259" key="7">
    <source>
        <dbReference type="PROSITE" id="PS50928"/>
    </source>
</evidence>
<evidence type="ECO:0000256" key="1">
    <source>
        <dbReference type="ARBA" id="ARBA00004141"/>
    </source>
</evidence>
<dbReference type="InterPro" id="IPR000515">
    <property type="entry name" value="MetI-like"/>
</dbReference>
<sequence length="279" mass="32363">MMEAERLRRKRNRRAAIVSSGMVWLLAVLFVVIILLVYVQAGTSLVWLGGRAWPDFFMVMEYMGLLFGSLCFSIPFAFFLAVYYKEYRAVSTSVWLQYVLQIWAGLPGVLFSYVLGVIIFQRTQGHLVVALFLAGWLYLIPHLSQLWMASLARVPESEREGALALGIRRMQIVWHLLLPSTKNWMLGAAGIVYLQSLADLGLWLFITPFFQKAGPKLGIWYSQLLLPHLQQQERLGIWFVASLFLTIHLLTQIFVRVWLWKFRKMSTMHSRFFLNVDHE</sequence>
<feature type="transmembrane region" description="Helical" evidence="6">
    <location>
        <begin position="235"/>
        <end position="259"/>
    </location>
</feature>
<feature type="transmembrane region" description="Helical" evidence="6">
    <location>
        <begin position="126"/>
        <end position="143"/>
    </location>
</feature>
<dbReference type="OrthoDB" id="9785113at2"/>
<accession>A0A1M6W388</accession>
<evidence type="ECO:0000256" key="3">
    <source>
        <dbReference type="ARBA" id="ARBA00022692"/>
    </source>
</evidence>
<feature type="transmembrane region" description="Helical" evidence="6">
    <location>
        <begin position="62"/>
        <end position="83"/>
    </location>
</feature>
<keyword evidence="3 6" id="KW-0812">Transmembrane</keyword>
<feature type="domain" description="ABC transmembrane type-1" evidence="7">
    <location>
        <begin position="59"/>
        <end position="256"/>
    </location>
</feature>
<dbReference type="GO" id="GO:0055085">
    <property type="term" value="P:transmembrane transport"/>
    <property type="evidence" value="ECO:0007669"/>
    <property type="project" value="InterPro"/>
</dbReference>
<keyword evidence="5 6" id="KW-0472">Membrane</keyword>
<feature type="transmembrane region" description="Helical" evidence="6">
    <location>
        <begin position="21"/>
        <end position="42"/>
    </location>
</feature>
<evidence type="ECO:0000313" key="9">
    <source>
        <dbReference type="Proteomes" id="UP000184016"/>
    </source>
</evidence>
<organism evidence="8 9">
    <name type="scientific">Alicyclobacillus tolerans</name>
    <dbReference type="NCBI Taxonomy" id="90970"/>
    <lineage>
        <taxon>Bacteria</taxon>
        <taxon>Bacillati</taxon>
        <taxon>Bacillota</taxon>
        <taxon>Bacilli</taxon>
        <taxon>Bacillales</taxon>
        <taxon>Alicyclobacillaceae</taxon>
        <taxon>Alicyclobacillus</taxon>
    </lineage>
</organism>
<evidence type="ECO:0000313" key="8">
    <source>
        <dbReference type="EMBL" id="SHK88127.1"/>
    </source>
</evidence>
<keyword evidence="4 6" id="KW-1133">Transmembrane helix</keyword>
<comment type="subcellular location">
    <subcellularLocation>
        <location evidence="1">Membrane</location>
        <topology evidence="1">Multi-pass membrane protein</topology>
    </subcellularLocation>
</comment>
<dbReference type="Gene3D" id="1.10.3720.10">
    <property type="entry name" value="MetI-like"/>
    <property type="match status" value="1"/>
</dbReference>
<proteinExistence type="predicted"/>
<dbReference type="SUPFAM" id="SSF161098">
    <property type="entry name" value="MetI-like"/>
    <property type="match status" value="1"/>
</dbReference>
<reference evidence="9" key="1">
    <citation type="submission" date="2016-11" db="EMBL/GenBank/DDBJ databases">
        <authorList>
            <person name="Varghese N."/>
            <person name="Submissions S."/>
        </authorList>
    </citation>
    <scope>NUCLEOTIDE SEQUENCE [LARGE SCALE GENOMIC DNA]</scope>
    <source>
        <strain evidence="9">USBA-503</strain>
    </source>
</reference>
<keyword evidence="9" id="KW-1185">Reference proteome</keyword>
<feature type="transmembrane region" description="Helical" evidence="6">
    <location>
        <begin position="95"/>
        <end position="120"/>
    </location>
</feature>
<name>A0A1M6W388_9BACL</name>
<keyword evidence="2" id="KW-0813">Transport</keyword>
<evidence type="ECO:0000256" key="5">
    <source>
        <dbReference type="ARBA" id="ARBA00023136"/>
    </source>
</evidence>
<dbReference type="GO" id="GO:0016020">
    <property type="term" value="C:membrane"/>
    <property type="evidence" value="ECO:0007669"/>
    <property type="project" value="UniProtKB-SubCell"/>
</dbReference>
<evidence type="ECO:0000256" key="6">
    <source>
        <dbReference type="SAM" id="Phobius"/>
    </source>
</evidence>
<evidence type="ECO:0000256" key="2">
    <source>
        <dbReference type="ARBA" id="ARBA00022448"/>
    </source>
</evidence>
<dbReference type="AlphaFoldDB" id="A0A1M6W388"/>
<dbReference type="RefSeq" id="WP_083574343.1">
    <property type="nucleotide sequence ID" value="NZ_FRAF01000025.1"/>
</dbReference>
<dbReference type="Proteomes" id="UP000184016">
    <property type="component" value="Unassembled WGS sequence"/>
</dbReference>